<comment type="caution">
    <text evidence="1">The sequence shown here is derived from an EMBL/GenBank/DDBJ whole genome shotgun (WGS) entry which is preliminary data.</text>
</comment>
<dbReference type="Proteomes" id="UP001151760">
    <property type="component" value="Unassembled WGS sequence"/>
</dbReference>
<evidence type="ECO:0000313" key="2">
    <source>
        <dbReference type="Proteomes" id="UP001151760"/>
    </source>
</evidence>
<gene>
    <name evidence="1" type="ORF">Tco_0911528</name>
</gene>
<dbReference type="EMBL" id="BQNB010014690">
    <property type="protein sequence ID" value="GJT31253.1"/>
    <property type="molecule type" value="Genomic_DNA"/>
</dbReference>
<accession>A0ABQ5CX17</accession>
<keyword evidence="2" id="KW-1185">Reference proteome</keyword>
<sequence>MESQIVWESRQEDLTLQIPKKPDPLFQSCEKDPNAPPRFLVNKDLFYLKNVNSKTRKYVLSLHKIHAFPFLKNDLEELNTIWVRNLVKRFNMYAQYVVEHRKNLWAKQSYIRGQLKKRADPDEVYSYQRIVDVIRVQYDQGHGQEFMKEIVVKRVDGEYSSFSKSDYKYLHKNDIEDMYLMCLNGKIKYQETGILKSLIVVIRSSVIWERVHDYQLGLESYQLKVNLTAPKLTFLGVEEKKPYAITSLPFVGLIYENSKKEKKIMDIDEILKFCDAMLKRVLNEVKKINLDVKHGYANPPLSKDDAEFMVFYEE</sequence>
<protein>
    <submittedName>
        <fullName evidence="1">Uncharacterized protein</fullName>
    </submittedName>
</protein>
<evidence type="ECO:0000313" key="1">
    <source>
        <dbReference type="EMBL" id="GJT31253.1"/>
    </source>
</evidence>
<reference evidence="1" key="1">
    <citation type="journal article" date="2022" name="Int. J. Mol. Sci.">
        <title>Draft Genome of Tanacetum Coccineum: Genomic Comparison of Closely Related Tanacetum-Family Plants.</title>
        <authorList>
            <person name="Yamashiro T."/>
            <person name="Shiraishi A."/>
            <person name="Nakayama K."/>
            <person name="Satake H."/>
        </authorList>
    </citation>
    <scope>NUCLEOTIDE SEQUENCE</scope>
</reference>
<name>A0ABQ5CX17_9ASTR</name>
<reference evidence="1" key="2">
    <citation type="submission" date="2022-01" db="EMBL/GenBank/DDBJ databases">
        <authorList>
            <person name="Yamashiro T."/>
            <person name="Shiraishi A."/>
            <person name="Satake H."/>
            <person name="Nakayama K."/>
        </authorList>
    </citation>
    <scope>NUCLEOTIDE SEQUENCE</scope>
</reference>
<proteinExistence type="predicted"/>
<organism evidence="1 2">
    <name type="scientific">Tanacetum coccineum</name>
    <dbReference type="NCBI Taxonomy" id="301880"/>
    <lineage>
        <taxon>Eukaryota</taxon>
        <taxon>Viridiplantae</taxon>
        <taxon>Streptophyta</taxon>
        <taxon>Embryophyta</taxon>
        <taxon>Tracheophyta</taxon>
        <taxon>Spermatophyta</taxon>
        <taxon>Magnoliopsida</taxon>
        <taxon>eudicotyledons</taxon>
        <taxon>Gunneridae</taxon>
        <taxon>Pentapetalae</taxon>
        <taxon>asterids</taxon>
        <taxon>campanulids</taxon>
        <taxon>Asterales</taxon>
        <taxon>Asteraceae</taxon>
        <taxon>Asteroideae</taxon>
        <taxon>Anthemideae</taxon>
        <taxon>Anthemidinae</taxon>
        <taxon>Tanacetum</taxon>
    </lineage>
</organism>